<comment type="similarity">
    <text evidence="5">Belongs to the 4-toluene sulfonate uptake permease (TSUP) (TC 2.A.102) family.</text>
</comment>
<feature type="transmembrane region" description="Helical" evidence="5">
    <location>
        <begin position="12"/>
        <end position="44"/>
    </location>
</feature>
<gene>
    <name evidence="6" type="ORF">GCM10007276_13360</name>
</gene>
<evidence type="ECO:0000313" key="6">
    <source>
        <dbReference type="EMBL" id="GGE37247.1"/>
    </source>
</evidence>
<feature type="transmembrane region" description="Helical" evidence="5">
    <location>
        <begin position="255"/>
        <end position="272"/>
    </location>
</feature>
<feature type="transmembrane region" description="Helical" evidence="5">
    <location>
        <begin position="220"/>
        <end position="243"/>
    </location>
</feature>
<proteinExistence type="inferred from homology"/>
<keyword evidence="3 5" id="KW-1133">Transmembrane helix</keyword>
<sequence>MIAQFSVEALAWLALAIVAAGVVSGVLAGLFGVGGGAVIVPVLYEIFGLLGVPEEVRMHLCIGTSLAIIIPTSIRSFRAHRARGAVDMDALKIWAIPVVLGVVVGSLVAGFVPSAFLKGVFMTVGALIALKMLSGSTLRFSDDLPGKPAMTAYGLGIGLLSSWMGIGGGSFGNLIYAMHNRPVHQGVATSSGLGVLIAIPGAIGYVIAGWPEMAQLPPASLGYVSLIGAIIMAPVSVLVAPLGVKLAHGWSKRRLEIALGSFLLLVSLRFAYDLLA</sequence>
<dbReference type="AlphaFoldDB" id="A0A8J2YCL1"/>
<comment type="caution">
    <text evidence="6">The sequence shown here is derived from an EMBL/GenBank/DDBJ whole genome shotgun (WGS) entry which is preliminary data.</text>
</comment>
<feature type="transmembrane region" description="Helical" evidence="5">
    <location>
        <begin position="56"/>
        <end position="74"/>
    </location>
</feature>
<organism evidence="6 7">
    <name type="scientific">Agaricicola taiwanensis</name>
    <dbReference type="NCBI Taxonomy" id="591372"/>
    <lineage>
        <taxon>Bacteria</taxon>
        <taxon>Pseudomonadati</taxon>
        <taxon>Pseudomonadota</taxon>
        <taxon>Alphaproteobacteria</taxon>
        <taxon>Rhodobacterales</taxon>
        <taxon>Paracoccaceae</taxon>
        <taxon>Agaricicola</taxon>
    </lineage>
</organism>
<reference evidence="6" key="1">
    <citation type="journal article" date="2014" name="Int. J. Syst. Evol. Microbiol.">
        <title>Complete genome sequence of Corynebacterium casei LMG S-19264T (=DSM 44701T), isolated from a smear-ripened cheese.</title>
        <authorList>
            <consortium name="US DOE Joint Genome Institute (JGI-PGF)"/>
            <person name="Walter F."/>
            <person name="Albersmeier A."/>
            <person name="Kalinowski J."/>
            <person name="Ruckert C."/>
        </authorList>
    </citation>
    <scope>NUCLEOTIDE SEQUENCE</scope>
    <source>
        <strain evidence="6">CCM 7684</strain>
    </source>
</reference>
<reference evidence="6" key="2">
    <citation type="submission" date="2020-09" db="EMBL/GenBank/DDBJ databases">
        <authorList>
            <person name="Sun Q."/>
            <person name="Sedlacek I."/>
        </authorList>
    </citation>
    <scope>NUCLEOTIDE SEQUENCE</scope>
    <source>
        <strain evidence="6">CCM 7684</strain>
    </source>
</reference>
<dbReference type="PANTHER" id="PTHR43483">
    <property type="entry name" value="MEMBRANE TRANSPORTER PROTEIN HI_0806-RELATED"/>
    <property type="match status" value="1"/>
</dbReference>
<evidence type="ECO:0000256" key="2">
    <source>
        <dbReference type="ARBA" id="ARBA00022692"/>
    </source>
</evidence>
<dbReference type="Proteomes" id="UP000602745">
    <property type="component" value="Unassembled WGS sequence"/>
</dbReference>
<evidence type="ECO:0000313" key="7">
    <source>
        <dbReference type="Proteomes" id="UP000602745"/>
    </source>
</evidence>
<evidence type="ECO:0000256" key="5">
    <source>
        <dbReference type="RuleBase" id="RU363041"/>
    </source>
</evidence>
<dbReference type="PANTHER" id="PTHR43483:SF3">
    <property type="entry name" value="MEMBRANE TRANSPORTER PROTEIN HI_0806-RELATED"/>
    <property type="match status" value="1"/>
</dbReference>
<name>A0A8J2YCL1_9RHOB</name>
<feature type="transmembrane region" description="Helical" evidence="5">
    <location>
        <begin position="94"/>
        <end position="112"/>
    </location>
</feature>
<accession>A0A8J2YCL1</accession>
<evidence type="ECO:0000256" key="4">
    <source>
        <dbReference type="ARBA" id="ARBA00023136"/>
    </source>
</evidence>
<dbReference type="GO" id="GO:0005886">
    <property type="term" value="C:plasma membrane"/>
    <property type="evidence" value="ECO:0007669"/>
    <property type="project" value="UniProtKB-SubCell"/>
</dbReference>
<evidence type="ECO:0000256" key="3">
    <source>
        <dbReference type="ARBA" id="ARBA00022989"/>
    </source>
</evidence>
<keyword evidence="5" id="KW-1003">Cell membrane</keyword>
<feature type="transmembrane region" description="Helical" evidence="5">
    <location>
        <begin position="187"/>
        <end position="208"/>
    </location>
</feature>
<dbReference type="Pfam" id="PF01925">
    <property type="entry name" value="TauE"/>
    <property type="match status" value="1"/>
</dbReference>
<keyword evidence="7" id="KW-1185">Reference proteome</keyword>
<dbReference type="RefSeq" id="WP_188408884.1">
    <property type="nucleotide sequence ID" value="NZ_BMCP01000001.1"/>
</dbReference>
<comment type="subcellular location">
    <subcellularLocation>
        <location evidence="5">Cell membrane</location>
        <topology evidence="5">Multi-pass membrane protein</topology>
    </subcellularLocation>
    <subcellularLocation>
        <location evidence="1">Membrane</location>
        <topology evidence="1">Multi-pass membrane protein</topology>
    </subcellularLocation>
</comment>
<dbReference type="EMBL" id="BMCP01000001">
    <property type="protein sequence ID" value="GGE37247.1"/>
    <property type="molecule type" value="Genomic_DNA"/>
</dbReference>
<feature type="transmembrane region" description="Helical" evidence="5">
    <location>
        <begin position="152"/>
        <end position="175"/>
    </location>
</feature>
<dbReference type="InterPro" id="IPR002781">
    <property type="entry name" value="TM_pro_TauE-like"/>
</dbReference>
<keyword evidence="2 5" id="KW-0812">Transmembrane</keyword>
<keyword evidence="4 5" id="KW-0472">Membrane</keyword>
<evidence type="ECO:0000256" key="1">
    <source>
        <dbReference type="ARBA" id="ARBA00004141"/>
    </source>
</evidence>
<protein>
    <recommendedName>
        <fullName evidence="5">Probable membrane transporter protein</fullName>
    </recommendedName>
</protein>